<dbReference type="InterPro" id="IPR010982">
    <property type="entry name" value="Lambda_DNA-bd_dom_sf"/>
</dbReference>
<comment type="caution">
    <text evidence="2">The sequence shown here is derived from an EMBL/GenBank/DDBJ whole genome shotgun (WGS) entry which is preliminary data.</text>
</comment>
<dbReference type="PROSITE" id="PS50943">
    <property type="entry name" value="HTH_CROC1"/>
    <property type="match status" value="1"/>
</dbReference>
<organism evidence="2 3">
    <name type="scientific">Paenibacillus enshidis</name>
    <dbReference type="NCBI Taxonomy" id="1458439"/>
    <lineage>
        <taxon>Bacteria</taxon>
        <taxon>Bacillati</taxon>
        <taxon>Bacillota</taxon>
        <taxon>Bacilli</taxon>
        <taxon>Bacillales</taxon>
        <taxon>Paenibacillaceae</taxon>
        <taxon>Paenibacillus</taxon>
    </lineage>
</organism>
<proteinExistence type="predicted"/>
<dbReference type="Proteomes" id="UP001580346">
    <property type="component" value="Unassembled WGS sequence"/>
</dbReference>
<sequence length="454" mass="53200">MKSDNTIRETLSTYMRKHNLSFTQFSLISDVNAGTLSRILQGTKPISFRQLELITSAMELPEDFLFESYVEECFAFTTSMRRIRPFIFRCAELNRLDLIERMVHRLLDDLSYTSVLFDVAEALFASEHRQAAAIIYTQVSEAERFQHSERLAICRYRLFQISLTDDLEENLKAALLFENYVSRLDEADQLDALKDLMNVMITAHKWKKVDELAVEMLRIEYERPSTERKPKRPFYFYILDGWLARSTVCEELQDFDGALSYVSKCERAELWIRENDEEARRYIHQFSEWATANRYLYRVLSGEAEALGEYADFVASRPGEIFIALGYMVKAANRYDFDIDHILDRFPKQIPSIEMEGKYGPYNNSVMKEKIVQFYSDLGVYRFKRGHSNAINLILDGLNVSVYINSVRNMVNCLTLFEMDREWANEDEKKKFKLLSSEVNQINAKKHLVILGYE</sequence>
<dbReference type="SUPFAM" id="SSF47413">
    <property type="entry name" value="lambda repressor-like DNA-binding domains"/>
    <property type="match status" value="1"/>
</dbReference>
<dbReference type="EMBL" id="JBHHMI010000002">
    <property type="protein sequence ID" value="MFB5266035.1"/>
    <property type="molecule type" value="Genomic_DNA"/>
</dbReference>
<gene>
    <name evidence="2" type="ORF">ACE41H_04430</name>
</gene>
<name>A0ABV5APX2_9BACL</name>
<accession>A0ABV5APX2</accession>
<reference evidence="2 3" key="1">
    <citation type="submission" date="2024-09" db="EMBL/GenBank/DDBJ databases">
        <title>Paenibacillus zeirhizospherea sp. nov., isolated from surface of the maize (Zea mays) roots in a horticulture field, Hungary.</title>
        <authorList>
            <person name="Marton D."/>
            <person name="Farkas M."/>
            <person name="Bedics A."/>
            <person name="Toth E."/>
            <person name="Tancsics A."/>
            <person name="Boka K."/>
            <person name="Maroti G."/>
            <person name="Kriszt B."/>
            <person name="Cserhati M."/>
        </authorList>
    </citation>
    <scope>NUCLEOTIDE SEQUENCE [LARGE SCALE GENOMIC DNA]</scope>
    <source>
        <strain evidence="2 3">KCTC 33519</strain>
    </source>
</reference>
<evidence type="ECO:0000313" key="2">
    <source>
        <dbReference type="EMBL" id="MFB5266035.1"/>
    </source>
</evidence>
<protein>
    <submittedName>
        <fullName evidence="2">Transcriptional regulator</fullName>
    </submittedName>
</protein>
<keyword evidence="3" id="KW-1185">Reference proteome</keyword>
<dbReference type="CDD" id="cd00093">
    <property type="entry name" value="HTH_XRE"/>
    <property type="match status" value="1"/>
</dbReference>
<evidence type="ECO:0000313" key="3">
    <source>
        <dbReference type="Proteomes" id="UP001580346"/>
    </source>
</evidence>
<evidence type="ECO:0000259" key="1">
    <source>
        <dbReference type="PROSITE" id="PS50943"/>
    </source>
</evidence>
<dbReference type="Gene3D" id="1.10.260.40">
    <property type="entry name" value="lambda repressor-like DNA-binding domains"/>
    <property type="match status" value="1"/>
</dbReference>
<dbReference type="RefSeq" id="WP_375353584.1">
    <property type="nucleotide sequence ID" value="NZ_JBHHMI010000002.1"/>
</dbReference>
<feature type="domain" description="HTH cro/C1-type" evidence="1">
    <location>
        <begin position="11"/>
        <end position="65"/>
    </location>
</feature>
<dbReference type="InterPro" id="IPR001387">
    <property type="entry name" value="Cro/C1-type_HTH"/>
</dbReference>